<feature type="region of interest" description="Disordered" evidence="12">
    <location>
        <begin position="240"/>
        <end position="266"/>
    </location>
</feature>
<dbReference type="GO" id="GO:0005886">
    <property type="term" value="C:plasma membrane"/>
    <property type="evidence" value="ECO:0007669"/>
    <property type="project" value="UniProtKB-SubCell"/>
</dbReference>
<dbReference type="InParanoid" id="A0A1Q6DU69"/>
<evidence type="ECO:0000259" key="13">
    <source>
        <dbReference type="Pfam" id="PF01435"/>
    </source>
</evidence>
<reference evidence="14" key="1">
    <citation type="submission" date="2016-12" db="EMBL/GenBank/DDBJ databases">
        <title>Discovery of methanogenic haloarchaea.</title>
        <authorList>
            <person name="Sorokin D.Y."/>
            <person name="Makarova K.S."/>
            <person name="Abbas B."/>
            <person name="Ferrer M."/>
            <person name="Golyshin P.N."/>
        </authorList>
    </citation>
    <scope>NUCLEOTIDE SEQUENCE [LARGE SCALE GENOMIC DNA]</scope>
    <source>
        <strain evidence="14">HMET1</strain>
    </source>
</reference>
<feature type="transmembrane region" description="Helical" evidence="11">
    <location>
        <begin position="180"/>
        <end position="203"/>
    </location>
</feature>
<evidence type="ECO:0000256" key="6">
    <source>
        <dbReference type="ARBA" id="ARBA00022801"/>
    </source>
</evidence>
<keyword evidence="15" id="KW-1185">Reference proteome</keyword>
<dbReference type="STRING" id="1903181.BTN85_0383"/>
<dbReference type="HAMAP" id="MF_00188">
    <property type="entry name" value="Pept_M48_protease_HtpX"/>
    <property type="match status" value="1"/>
</dbReference>
<keyword evidence="2 11" id="KW-1003">Cell membrane</keyword>
<evidence type="ECO:0000256" key="9">
    <source>
        <dbReference type="ARBA" id="ARBA00023049"/>
    </source>
</evidence>
<evidence type="ECO:0000256" key="12">
    <source>
        <dbReference type="SAM" id="MobiDB-lite"/>
    </source>
</evidence>
<dbReference type="PANTHER" id="PTHR43221">
    <property type="entry name" value="PROTEASE HTPX"/>
    <property type="match status" value="1"/>
</dbReference>
<dbReference type="GO" id="GO:0004222">
    <property type="term" value="F:metalloendopeptidase activity"/>
    <property type="evidence" value="ECO:0007669"/>
    <property type="project" value="UniProtKB-UniRule"/>
</dbReference>
<proteinExistence type="inferred from homology"/>
<comment type="cofactor">
    <cofactor evidence="11">
        <name>Zn(2+)</name>
        <dbReference type="ChEBI" id="CHEBI:29105"/>
    </cofactor>
    <text evidence="11">Binds 1 zinc ion per subunit.</text>
</comment>
<comment type="caution">
    <text evidence="14">The sequence shown here is derived from an EMBL/GenBank/DDBJ whole genome shotgun (WGS) entry which is preliminary data.</text>
</comment>
<dbReference type="Proteomes" id="UP000185744">
    <property type="component" value="Unassembled WGS sequence"/>
</dbReference>
<feature type="transmembrane region" description="Helical" evidence="11">
    <location>
        <begin position="12"/>
        <end position="31"/>
    </location>
</feature>
<evidence type="ECO:0000256" key="5">
    <source>
        <dbReference type="ARBA" id="ARBA00022723"/>
    </source>
</evidence>
<feature type="binding site" evidence="11">
    <location>
        <position position="208"/>
    </location>
    <ligand>
        <name>Zn(2+)</name>
        <dbReference type="ChEBI" id="CHEBI:29105"/>
        <note>catalytic</note>
    </ligand>
</feature>
<evidence type="ECO:0000256" key="2">
    <source>
        <dbReference type="ARBA" id="ARBA00022475"/>
    </source>
</evidence>
<keyword evidence="4 11" id="KW-0812">Transmembrane</keyword>
<keyword evidence="10 11" id="KW-0472">Membrane</keyword>
<dbReference type="GO" id="GO:0006508">
    <property type="term" value="P:proteolysis"/>
    <property type="evidence" value="ECO:0007669"/>
    <property type="project" value="UniProtKB-KW"/>
</dbReference>
<feature type="transmembrane region" description="Helical" evidence="11">
    <location>
        <begin position="149"/>
        <end position="168"/>
    </location>
</feature>
<dbReference type="EMBL" id="MSDW01000001">
    <property type="protein sequence ID" value="OKY77906.1"/>
    <property type="molecule type" value="Genomic_DNA"/>
</dbReference>
<dbReference type="InterPro" id="IPR022919">
    <property type="entry name" value="Pept_M48_protease_HtpX"/>
</dbReference>
<sequence length="330" mass="36942">MFENLKLKGSMYGSVATIVAVTTLAVAVVLGIAGVSVTYSLIFIVPFFLLQWYLGPKLVERGYNVKEASKENYPELHDIVEEVTEKSNMEKPKVMIADVDLPNAFAYGNYLSGDRVAVTKGLLKVLEQEEVEAVLGHELGHIKHNDSTFMMLLSILPALFLMIGRTFFWSSMFQDDEGTLPFIAVAVASMIVYFILQLCIMHFSRMREYYADRHSADYVAEGNRKLAEGLAKINEEMSSLKKRKKSSRGLRRSRSQRNQARGLGGVGNLGLSLKPLLISDPDVDAEPTGSKRDSEIVRKYANREMSFSDKLAELFSSHPNIKKRLKALGF</sequence>
<feature type="binding site" evidence="11">
    <location>
        <position position="141"/>
    </location>
    <ligand>
        <name>Zn(2+)</name>
        <dbReference type="ChEBI" id="CHEBI:29105"/>
        <note>catalytic</note>
    </ligand>
</feature>
<feature type="active site" evidence="11">
    <location>
        <position position="138"/>
    </location>
</feature>
<keyword evidence="3 11" id="KW-0645">Protease</keyword>
<feature type="transmembrane region" description="Helical" evidence="11">
    <location>
        <begin position="37"/>
        <end position="54"/>
    </location>
</feature>
<organism evidence="14 15">
    <name type="scientific">Methanohalarchaeum thermophilum</name>
    <dbReference type="NCBI Taxonomy" id="1903181"/>
    <lineage>
        <taxon>Archaea</taxon>
        <taxon>Methanobacteriati</taxon>
        <taxon>Methanobacteriota</taxon>
        <taxon>Methanonatronarchaeia</taxon>
        <taxon>Methanonatronarchaeales</taxon>
        <taxon>Methanonatronarchaeaceae</taxon>
        <taxon>Candidatus Methanohalarchaeum</taxon>
    </lineage>
</organism>
<accession>A0A1Q6DU69</accession>
<dbReference type="EC" id="3.4.24.-" evidence="11"/>
<comment type="subcellular location">
    <subcellularLocation>
        <location evidence="11">Cell membrane</location>
        <topology evidence="11">Multi-pass membrane protein</topology>
    </subcellularLocation>
</comment>
<name>A0A1Q6DU69_METT1</name>
<keyword evidence="5 11" id="KW-0479">Metal-binding</keyword>
<evidence type="ECO:0000256" key="3">
    <source>
        <dbReference type="ARBA" id="ARBA00022670"/>
    </source>
</evidence>
<evidence type="ECO:0000256" key="11">
    <source>
        <dbReference type="HAMAP-Rule" id="MF_00188"/>
    </source>
</evidence>
<evidence type="ECO:0000256" key="7">
    <source>
        <dbReference type="ARBA" id="ARBA00022833"/>
    </source>
</evidence>
<dbReference type="CDD" id="cd07338">
    <property type="entry name" value="M48B_HtpX_like"/>
    <property type="match status" value="1"/>
</dbReference>
<keyword evidence="8 11" id="KW-1133">Transmembrane helix</keyword>
<protein>
    <recommendedName>
        <fullName evidence="11">Protease HtpX homolog</fullName>
        <ecNumber evidence="11">3.4.24.-</ecNumber>
    </recommendedName>
</protein>
<dbReference type="FunCoup" id="A0A1Q6DU69">
    <property type="interactions" value="2"/>
</dbReference>
<feature type="domain" description="Peptidase M48" evidence="13">
    <location>
        <begin position="74"/>
        <end position="328"/>
    </location>
</feature>
<evidence type="ECO:0000313" key="15">
    <source>
        <dbReference type="Proteomes" id="UP000185744"/>
    </source>
</evidence>
<feature type="compositionally biased region" description="Basic residues" evidence="12">
    <location>
        <begin position="240"/>
        <end position="255"/>
    </location>
</feature>
<dbReference type="GO" id="GO:0008270">
    <property type="term" value="F:zinc ion binding"/>
    <property type="evidence" value="ECO:0007669"/>
    <property type="project" value="UniProtKB-UniRule"/>
</dbReference>
<evidence type="ECO:0000256" key="8">
    <source>
        <dbReference type="ARBA" id="ARBA00022989"/>
    </source>
</evidence>
<keyword evidence="6 11" id="KW-0378">Hydrolase</keyword>
<dbReference type="Gene3D" id="3.30.2010.10">
    <property type="entry name" value="Metalloproteases ('zincins'), catalytic domain"/>
    <property type="match status" value="1"/>
</dbReference>
<keyword evidence="9 11" id="KW-0482">Metalloprotease</keyword>
<keyword evidence="7 11" id="KW-0862">Zinc</keyword>
<gene>
    <name evidence="11" type="primary">htpX</name>
    <name evidence="14" type="ORF">BTN85_0383</name>
</gene>
<evidence type="ECO:0000256" key="4">
    <source>
        <dbReference type="ARBA" id="ARBA00022692"/>
    </source>
</evidence>
<comment type="similarity">
    <text evidence="1 11">Belongs to the peptidase M48B family.</text>
</comment>
<dbReference type="InterPro" id="IPR050083">
    <property type="entry name" value="HtpX_protease"/>
</dbReference>
<dbReference type="PANTHER" id="PTHR43221:SF2">
    <property type="entry name" value="PROTEASE HTPX HOMOLOG"/>
    <property type="match status" value="1"/>
</dbReference>
<feature type="binding site" evidence="11">
    <location>
        <position position="137"/>
    </location>
    <ligand>
        <name>Zn(2+)</name>
        <dbReference type="ChEBI" id="CHEBI:29105"/>
        <note>catalytic</note>
    </ligand>
</feature>
<evidence type="ECO:0000256" key="10">
    <source>
        <dbReference type="ARBA" id="ARBA00023136"/>
    </source>
</evidence>
<evidence type="ECO:0000313" key="14">
    <source>
        <dbReference type="EMBL" id="OKY77906.1"/>
    </source>
</evidence>
<dbReference type="AlphaFoldDB" id="A0A1Q6DU69"/>
<evidence type="ECO:0000256" key="1">
    <source>
        <dbReference type="ARBA" id="ARBA00009779"/>
    </source>
</evidence>
<dbReference type="InterPro" id="IPR001915">
    <property type="entry name" value="Peptidase_M48"/>
</dbReference>
<dbReference type="Pfam" id="PF01435">
    <property type="entry name" value="Peptidase_M48"/>
    <property type="match status" value="1"/>
</dbReference>